<evidence type="ECO:0000256" key="1">
    <source>
        <dbReference type="SAM" id="SignalP"/>
    </source>
</evidence>
<dbReference type="Pfam" id="PF16868">
    <property type="entry name" value="NMT1_3"/>
    <property type="match status" value="1"/>
</dbReference>
<comment type="caution">
    <text evidence="2">The sequence shown here is derived from an EMBL/GenBank/DDBJ whole genome shotgun (WGS) entry which is preliminary data.</text>
</comment>
<accession>A0A2T3J8J0</accession>
<dbReference type="OrthoDB" id="9776669at2"/>
<dbReference type="RefSeq" id="WP_107245057.1">
    <property type="nucleotide sequence ID" value="NZ_PYMJ01000036.1"/>
</dbReference>
<dbReference type="PANTHER" id="PTHR42941">
    <property type="entry name" value="SLL1037 PROTEIN"/>
    <property type="match status" value="1"/>
</dbReference>
<evidence type="ECO:0000313" key="2">
    <source>
        <dbReference type="EMBL" id="PSU45077.1"/>
    </source>
</evidence>
<keyword evidence="1" id="KW-0732">Signal</keyword>
<dbReference type="NCBIfam" id="TIGR02122">
    <property type="entry name" value="TRAP_TAXI"/>
    <property type="match status" value="1"/>
</dbReference>
<proteinExistence type="predicted"/>
<evidence type="ECO:0000313" key="3">
    <source>
        <dbReference type="Proteomes" id="UP000240987"/>
    </source>
</evidence>
<dbReference type="SUPFAM" id="SSF53850">
    <property type="entry name" value="Periplasmic binding protein-like II"/>
    <property type="match status" value="1"/>
</dbReference>
<keyword evidence="3" id="KW-1185">Reference proteome</keyword>
<dbReference type="EMBL" id="PYMJ01000036">
    <property type="protein sequence ID" value="PSU45077.1"/>
    <property type="molecule type" value="Genomic_DNA"/>
</dbReference>
<dbReference type="InterPro" id="IPR011852">
    <property type="entry name" value="TRAP_TAXI"/>
</dbReference>
<organism evidence="2 3">
    <name type="scientific">Photobacterium frigidiphilum</name>
    <dbReference type="NCBI Taxonomy" id="264736"/>
    <lineage>
        <taxon>Bacteria</taxon>
        <taxon>Pseudomonadati</taxon>
        <taxon>Pseudomonadota</taxon>
        <taxon>Gammaproteobacteria</taxon>
        <taxon>Vibrionales</taxon>
        <taxon>Vibrionaceae</taxon>
        <taxon>Photobacterium</taxon>
    </lineage>
</organism>
<dbReference type="CDD" id="cd13520">
    <property type="entry name" value="PBP2_TAXI_TRAP"/>
    <property type="match status" value="1"/>
</dbReference>
<reference evidence="2 3" key="1">
    <citation type="submission" date="2018-01" db="EMBL/GenBank/DDBJ databases">
        <title>Whole genome sequencing of Histamine producing bacteria.</title>
        <authorList>
            <person name="Butler K."/>
        </authorList>
    </citation>
    <scope>NUCLEOTIDE SEQUENCE [LARGE SCALE GENOMIC DNA]</scope>
    <source>
        <strain evidence="2 3">JCM 12947</strain>
    </source>
</reference>
<dbReference type="Proteomes" id="UP000240987">
    <property type="component" value="Unassembled WGS sequence"/>
</dbReference>
<dbReference type="PANTHER" id="PTHR42941:SF1">
    <property type="entry name" value="SLL1037 PROTEIN"/>
    <property type="match status" value="1"/>
</dbReference>
<protein>
    <submittedName>
        <fullName evidence="2">TRAP transporter substrate-binding protein</fullName>
    </submittedName>
</protein>
<dbReference type="AlphaFoldDB" id="A0A2T3J8J0"/>
<dbReference type="Gene3D" id="3.40.190.10">
    <property type="entry name" value="Periplasmic binding protein-like II"/>
    <property type="match status" value="2"/>
</dbReference>
<name>A0A2T3J8J0_9GAMM</name>
<sequence length="309" mass="33064">MYQSLKTGLLALTLAVSLPAAAENYTIGTGSQSGTYYPLGGILAKVWSDSIDDFNMRAEVTAASVENVIKVSSNKQLAGIAMGNVVLQAYEGTKPFPRKMDVSVLFALYPNVVQFLVPADSDITSIEQLKGKRVSLGAPGSGTRVSAINILKTLGIEESDVNGQALNYTATTNALANGQIDAGVIVGSLGVGAITELALTRNIRILSFTDAELAKIVETNPSYQSLDVPADTYKNVPEFKAPAVWNVLVANNKMDEELAYDMTKAAFDNIEKIRQVIGVTKFTTIENMGQLKGIPLHPGAQKYLNEQTK</sequence>
<gene>
    <name evidence="2" type="ORF">C9J12_24245</name>
</gene>
<feature type="chain" id="PRO_5015742941" evidence="1">
    <location>
        <begin position="23"/>
        <end position="309"/>
    </location>
</feature>
<feature type="signal peptide" evidence="1">
    <location>
        <begin position="1"/>
        <end position="22"/>
    </location>
</feature>